<dbReference type="STRING" id="29536.FLB_00460"/>
<organism evidence="1 2">
    <name type="scientific">Flavobacterium succinicans</name>
    <dbReference type="NCBI Taxonomy" id="29536"/>
    <lineage>
        <taxon>Bacteria</taxon>
        <taxon>Pseudomonadati</taxon>
        <taxon>Bacteroidota</taxon>
        <taxon>Flavobacteriia</taxon>
        <taxon>Flavobacteriales</taxon>
        <taxon>Flavobacteriaceae</taxon>
        <taxon>Flavobacterium</taxon>
    </lineage>
</organism>
<evidence type="ECO:0000313" key="1">
    <source>
        <dbReference type="EMBL" id="SFN48838.1"/>
    </source>
</evidence>
<proteinExistence type="predicted"/>
<dbReference type="PANTHER" id="PTHR33639:SF2">
    <property type="entry name" value="DUF393 DOMAIN-CONTAINING PROTEIN"/>
    <property type="match status" value="1"/>
</dbReference>
<dbReference type="RefSeq" id="WP_024982545.1">
    <property type="nucleotide sequence ID" value="NZ_CBCRUM010000024.1"/>
</dbReference>
<dbReference type="GO" id="GO:0015035">
    <property type="term" value="F:protein-disulfide reductase activity"/>
    <property type="evidence" value="ECO:0007669"/>
    <property type="project" value="InterPro"/>
</dbReference>
<reference evidence="2" key="1">
    <citation type="submission" date="2016-10" db="EMBL/GenBank/DDBJ databases">
        <authorList>
            <person name="Varghese N."/>
            <person name="Submissions S."/>
        </authorList>
    </citation>
    <scope>NUCLEOTIDE SEQUENCE [LARGE SCALE GENOMIC DNA]</scope>
    <source>
        <strain evidence="2">DSM 4002</strain>
    </source>
</reference>
<dbReference type="eggNOG" id="COG3011">
    <property type="taxonomic scope" value="Bacteria"/>
</dbReference>
<dbReference type="EMBL" id="FOUT01000015">
    <property type="protein sequence ID" value="SFN48838.1"/>
    <property type="molecule type" value="Genomic_DNA"/>
</dbReference>
<sequence>MTNKPMQQSLSLPENKKIILFDGVCNLCNTAVQTIIQHDKKDVFRFVALQSELGIAIQKHIGIDTRKIDSLVFYAPGVSYSYKSEAVLDIAKELGGIFSLAIVFKILPSPLLNSIYDYIAKNRYKWYGQQEHCLLPTPELKAKFL</sequence>
<name>A0A1I4ZF39_9FLAO</name>
<evidence type="ECO:0000313" key="2">
    <source>
        <dbReference type="Proteomes" id="UP000182961"/>
    </source>
</evidence>
<protein>
    <submittedName>
        <fullName evidence="1">Predicted thiol-disulfide oxidoreductase YuxK, DCC family</fullName>
    </submittedName>
</protein>
<dbReference type="InterPro" id="IPR052927">
    <property type="entry name" value="DCC_oxidoreductase"/>
</dbReference>
<dbReference type="Pfam" id="PF04134">
    <property type="entry name" value="DCC1-like"/>
    <property type="match status" value="1"/>
</dbReference>
<accession>A0A1I4ZF39</accession>
<dbReference type="AlphaFoldDB" id="A0A1I4ZF39"/>
<dbReference type="InterPro" id="IPR007263">
    <property type="entry name" value="DCC1-like"/>
</dbReference>
<dbReference type="PANTHER" id="PTHR33639">
    <property type="entry name" value="THIOL-DISULFIDE OXIDOREDUCTASE DCC"/>
    <property type="match status" value="1"/>
</dbReference>
<dbReference type="Proteomes" id="UP000182961">
    <property type="component" value="Unassembled WGS sequence"/>
</dbReference>
<gene>
    <name evidence="1" type="ORF">SAMN05444143_11520</name>
</gene>
<keyword evidence="2" id="KW-1185">Reference proteome</keyword>